<accession>A0A0C4CSK1</accession>
<evidence type="ECO:0000256" key="4">
    <source>
        <dbReference type="ARBA" id="ARBA00023242"/>
    </source>
</evidence>
<dbReference type="GO" id="GO:0008301">
    <property type="term" value="F:DNA binding, bending"/>
    <property type="evidence" value="ECO:0007669"/>
    <property type="project" value="InterPro"/>
</dbReference>
<sequence>MPSPTTPPDSDQVRQMIKRLSPDAIARLIPQEIIQELLKAQGSGGQNQGLVPAAHQPVSTSTRKKKVNGFMAFRSYYAGIFQDRPQKERSPLLTTLWQTDPFRSRWAMMASAFSRVRDFASVNKGRMAMSGFLRVACPLMGIPKPTDYLGSLGWQMVPNTSTDHASQLGFTLRQGDVPAVVDRIQAPMTELELMRACVQGGFHFENSSQLLRQMENSSRTIMTQTATPSVDQTGPRRGINHKYLHSIISDPTNAVAALLPPTEDMSTLVVDISIIPNLQT</sequence>
<dbReference type="eggNOG" id="ENOG502S4ZK">
    <property type="taxonomic scope" value="Eukaryota"/>
</dbReference>
<dbReference type="EnsemblFungi" id="MAPG_10730T1">
    <property type="protein sequence ID" value="MAPG_10730T1"/>
    <property type="gene ID" value="MAPG_10730"/>
</dbReference>
<reference evidence="9" key="1">
    <citation type="submission" date="2010-05" db="EMBL/GenBank/DDBJ databases">
        <title>The genome sequence of Magnaporthe poae strain ATCC 64411.</title>
        <authorList>
            <person name="Ma L.-J."/>
            <person name="Dead R."/>
            <person name="Young S."/>
            <person name="Zeng Q."/>
            <person name="Koehrsen M."/>
            <person name="Alvarado L."/>
            <person name="Berlin A."/>
            <person name="Chapman S.B."/>
            <person name="Chen Z."/>
            <person name="Freedman E."/>
            <person name="Gellesch M."/>
            <person name="Goldberg J."/>
            <person name="Griggs A."/>
            <person name="Gujja S."/>
            <person name="Heilman E.R."/>
            <person name="Heiman D."/>
            <person name="Hepburn T."/>
            <person name="Howarth C."/>
            <person name="Jen D."/>
            <person name="Larson L."/>
            <person name="Mehta T."/>
            <person name="Neiman D."/>
            <person name="Pearson M."/>
            <person name="Roberts A."/>
            <person name="Saif S."/>
            <person name="Shea T."/>
            <person name="Shenoy N."/>
            <person name="Sisk P."/>
            <person name="Stolte C."/>
            <person name="Sykes S."/>
            <person name="Walk T."/>
            <person name="White J."/>
            <person name="Yandava C."/>
            <person name="Haas B."/>
            <person name="Nusbaum C."/>
            <person name="Birren B."/>
        </authorList>
    </citation>
    <scope>NUCLEOTIDE SEQUENCE [LARGE SCALE GENOMIC DNA]</scope>
    <source>
        <strain evidence="9">ATCC 64411 / 73-15</strain>
    </source>
</reference>
<keyword evidence="3 5" id="KW-0804">Transcription</keyword>
<dbReference type="InterPro" id="IPR006856">
    <property type="entry name" value="MATalpha_HMGbox"/>
</dbReference>
<reference evidence="7" key="2">
    <citation type="submission" date="2010-05" db="EMBL/GenBank/DDBJ databases">
        <title>The Genome Sequence of Magnaporthe poae strain ATCC 64411.</title>
        <authorList>
            <consortium name="The Broad Institute Genome Sequencing Platform"/>
            <consortium name="Broad Institute Genome Sequencing Center for Infectious Disease"/>
            <person name="Ma L.-J."/>
            <person name="Dead R."/>
            <person name="Young S."/>
            <person name="Zeng Q."/>
            <person name="Koehrsen M."/>
            <person name="Alvarado L."/>
            <person name="Berlin A."/>
            <person name="Chapman S.B."/>
            <person name="Chen Z."/>
            <person name="Freedman E."/>
            <person name="Gellesch M."/>
            <person name="Goldberg J."/>
            <person name="Griggs A."/>
            <person name="Gujja S."/>
            <person name="Heilman E.R."/>
            <person name="Heiman D."/>
            <person name="Hepburn T."/>
            <person name="Howarth C."/>
            <person name="Jen D."/>
            <person name="Larson L."/>
            <person name="Mehta T."/>
            <person name="Neiman D."/>
            <person name="Pearson M."/>
            <person name="Roberts A."/>
            <person name="Saif S."/>
            <person name="Shea T."/>
            <person name="Shenoy N."/>
            <person name="Sisk P."/>
            <person name="Stolte C."/>
            <person name="Sykes S."/>
            <person name="Walk T."/>
            <person name="White J."/>
            <person name="Yandava C."/>
            <person name="Haas B."/>
            <person name="Nusbaum C."/>
            <person name="Birren B."/>
        </authorList>
    </citation>
    <scope>NUCLEOTIDE SEQUENCE</scope>
    <source>
        <strain evidence="7">ATCC 64411</strain>
    </source>
</reference>
<dbReference type="GO" id="GO:0005634">
    <property type="term" value="C:nucleus"/>
    <property type="evidence" value="ECO:0007669"/>
    <property type="project" value="UniProtKB-SubCell"/>
</dbReference>
<evidence type="ECO:0000256" key="2">
    <source>
        <dbReference type="ARBA" id="ARBA00023125"/>
    </source>
</evidence>
<evidence type="ECO:0000256" key="3">
    <source>
        <dbReference type="ARBA" id="ARBA00023163"/>
    </source>
</evidence>
<proteinExistence type="inferred from homology"/>
<keyword evidence="4 5" id="KW-0539">Nucleus</keyword>
<dbReference type="GO" id="GO:0045895">
    <property type="term" value="P:positive regulation of mating-type specific transcription, DNA-templated"/>
    <property type="evidence" value="ECO:0007669"/>
    <property type="project" value="InterPro"/>
</dbReference>
<gene>
    <name evidence="7" type="ORF">MAPG_10730</name>
</gene>
<dbReference type="Proteomes" id="UP000011715">
    <property type="component" value="Unassembled WGS sequence"/>
</dbReference>
<comment type="similarity">
    <text evidence="5">Belongs to the MATALPHA1 family.</text>
</comment>
<evidence type="ECO:0000256" key="1">
    <source>
        <dbReference type="ARBA" id="ARBA00023015"/>
    </source>
</evidence>
<dbReference type="VEuPathDB" id="FungiDB:MAPG_10730"/>
<keyword evidence="2 5" id="KW-0238">DNA-binding</keyword>
<evidence type="ECO:0000313" key="8">
    <source>
        <dbReference type="EnsemblFungi" id="MAPG_10730T1"/>
    </source>
</evidence>
<dbReference type="PROSITE" id="PS51325">
    <property type="entry name" value="ALPHA_BOX"/>
    <property type="match status" value="1"/>
</dbReference>
<dbReference type="AlphaFoldDB" id="A0A0C4CSK1"/>
<keyword evidence="1 5" id="KW-0805">Transcription regulation</keyword>
<keyword evidence="9" id="KW-1185">Reference proteome</keyword>
<evidence type="ECO:0000256" key="5">
    <source>
        <dbReference type="RuleBase" id="RU003516"/>
    </source>
</evidence>
<reference evidence="7" key="3">
    <citation type="submission" date="2011-03" db="EMBL/GenBank/DDBJ databases">
        <title>Annotation of Magnaporthe poae ATCC 64411.</title>
        <authorList>
            <person name="Ma L.-J."/>
            <person name="Dead R."/>
            <person name="Young S.K."/>
            <person name="Zeng Q."/>
            <person name="Gargeya S."/>
            <person name="Fitzgerald M."/>
            <person name="Haas B."/>
            <person name="Abouelleil A."/>
            <person name="Alvarado L."/>
            <person name="Arachchi H.M."/>
            <person name="Berlin A."/>
            <person name="Brown A."/>
            <person name="Chapman S.B."/>
            <person name="Chen Z."/>
            <person name="Dunbar C."/>
            <person name="Freedman E."/>
            <person name="Gearin G."/>
            <person name="Gellesch M."/>
            <person name="Goldberg J."/>
            <person name="Griggs A."/>
            <person name="Gujja S."/>
            <person name="Heiman D."/>
            <person name="Howarth C."/>
            <person name="Larson L."/>
            <person name="Lui A."/>
            <person name="MacDonald P.J.P."/>
            <person name="Mehta T."/>
            <person name="Montmayeur A."/>
            <person name="Murphy C."/>
            <person name="Neiman D."/>
            <person name="Pearson M."/>
            <person name="Priest M."/>
            <person name="Roberts A."/>
            <person name="Saif S."/>
            <person name="Shea T."/>
            <person name="Shenoy N."/>
            <person name="Sisk P."/>
            <person name="Stolte C."/>
            <person name="Sykes S."/>
            <person name="Yandava C."/>
            <person name="Wortman J."/>
            <person name="Nusbaum C."/>
            <person name="Birren B."/>
        </authorList>
    </citation>
    <scope>NUCLEOTIDE SEQUENCE</scope>
    <source>
        <strain evidence="7">ATCC 64411</strain>
    </source>
</reference>
<dbReference type="OrthoDB" id="5398665at2759"/>
<dbReference type="EMBL" id="ADBL01002652">
    <property type="status" value="NOT_ANNOTATED_CDS"/>
    <property type="molecule type" value="Genomic_DNA"/>
</dbReference>
<dbReference type="EMBL" id="GL876978">
    <property type="protein sequence ID" value="KLU91782.1"/>
    <property type="molecule type" value="Genomic_DNA"/>
</dbReference>
<reference evidence="8" key="5">
    <citation type="submission" date="2015-06" db="UniProtKB">
        <authorList>
            <consortium name="EnsemblFungi"/>
        </authorList>
    </citation>
    <scope>IDENTIFICATION</scope>
    <source>
        <strain evidence="8">ATCC 64411</strain>
    </source>
</reference>
<protein>
    <recommendedName>
        <fullName evidence="6">Alpha box domain-containing protein</fullName>
    </recommendedName>
</protein>
<evidence type="ECO:0000259" key="6">
    <source>
        <dbReference type="PROSITE" id="PS51325"/>
    </source>
</evidence>
<name>A0A0C4CSK1_MAGP6</name>
<dbReference type="Pfam" id="PF04769">
    <property type="entry name" value="MATalpha_HMGbox"/>
    <property type="match status" value="1"/>
</dbReference>
<evidence type="ECO:0000313" key="9">
    <source>
        <dbReference type="Proteomes" id="UP000011715"/>
    </source>
</evidence>
<dbReference type="EnsemblFungi" id="MAPG_10730T0">
    <property type="protein sequence ID" value="MAPG_10730T0"/>
    <property type="gene ID" value="MAPG_10730"/>
</dbReference>
<evidence type="ECO:0000313" key="7">
    <source>
        <dbReference type="EMBL" id="KLU91781.1"/>
    </source>
</evidence>
<dbReference type="EMBL" id="GL876978">
    <property type="protein sequence ID" value="KLU91781.1"/>
    <property type="molecule type" value="Genomic_DNA"/>
</dbReference>
<comment type="subcellular location">
    <subcellularLocation>
        <location evidence="5">Nucleus</location>
    </subcellularLocation>
</comment>
<feature type="domain" description="Alpha box" evidence="6">
    <location>
        <begin position="62"/>
        <end position="117"/>
    </location>
</feature>
<reference evidence="8" key="4">
    <citation type="journal article" date="2015" name="G3 (Bethesda)">
        <title>Genome sequences of three phytopathogenic species of the Magnaporthaceae family of fungi.</title>
        <authorList>
            <person name="Okagaki L.H."/>
            <person name="Nunes C.C."/>
            <person name="Sailsbery J."/>
            <person name="Clay B."/>
            <person name="Brown D."/>
            <person name="John T."/>
            <person name="Oh Y."/>
            <person name="Young N."/>
            <person name="Fitzgerald M."/>
            <person name="Haas B.J."/>
            <person name="Zeng Q."/>
            <person name="Young S."/>
            <person name="Adiconis X."/>
            <person name="Fan L."/>
            <person name="Levin J.Z."/>
            <person name="Mitchell T.K."/>
            <person name="Okubara P.A."/>
            <person name="Farman M.L."/>
            <person name="Kohn L.M."/>
            <person name="Birren B."/>
            <person name="Ma L.-J."/>
            <person name="Dean R.A."/>
        </authorList>
    </citation>
    <scope>NUCLEOTIDE SEQUENCE</scope>
    <source>
        <strain evidence="8">ATCC 64411 / 73-15</strain>
    </source>
</reference>
<organism evidence="8 9">
    <name type="scientific">Magnaporthiopsis poae (strain ATCC 64411 / 73-15)</name>
    <name type="common">Kentucky bluegrass fungus</name>
    <name type="synonym">Magnaporthe poae</name>
    <dbReference type="NCBI Taxonomy" id="644358"/>
    <lineage>
        <taxon>Eukaryota</taxon>
        <taxon>Fungi</taxon>
        <taxon>Dikarya</taxon>
        <taxon>Ascomycota</taxon>
        <taxon>Pezizomycotina</taxon>
        <taxon>Sordariomycetes</taxon>
        <taxon>Sordariomycetidae</taxon>
        <taxon>Magnaporthales</taxon>
        <taxon>Magnaporthaceae</taxon>
        <taxon>Magnaporthiopsis</taxon>
    </lineage>
</organism>